<dbReference type="RefSeq" id="XP_064072633.1">
    <property type="nucleotide sequence ID" value="XM_064216563.1"/>
</dbReference>
<protein>
    <submittedName>
        <fullName evidence="3">Uncharacterized protein LOC135193570</fullName>
    </submittedName>
</protein>
<dbReference type="PANTHER" id="PTHR19446">
    <property type="entry name" value="REVERSE TRANSCRIPTASES"/>
    <property type="match status" value="1"/>
</dbReference>
<dbReference type="InterPro" id="IPR043502">
    <property type="entry name" value="DNA/RNA_pol_sf"/>
</dbReference>
<sequence length="598" mass="67828">MTKRRLQVVCRMRSRAYGLRTMSYKAKDNFEQVITTVKYSLCNIVINEVLAIVCNKIDVIDKDSICRICEKAFSENEITIAKNLLFDSISNSKKKTRKRKGKVLRDIEDIICCLKESDPELVPIFVARELHKLPPVSFDHLDTTRIYKDLVKLRQDINRISENYVTKEEILELKSKPRPAHRPPIDKSLPTATHIVNNDTLELTGDSNTQVITTKSKKSFANVAKTESNDVESVYVLGDFNAHPGELFGNELSNFCVELRWSCVDIEMLPPDSCTFVSDAHGCRRWLDDCVTTDAARRSIRSVAIFYLPEDLVHTVVVPILKNKTGDVSNVANYRPISLATVIAKVLDRLLDGHLERHIKLHDSQFGFRPGLSTESAILCLKQTVQHYTARKTPVYACFLDLSRAFDTIIYDVLWNKLREETDVPFVVTSVLQYWYHNQRNVVKWAGERCETRGLTSPRLFNLYINGRLGELGNSSIGCHVGGVCVNDISYADDMVLLSPSIGALRKLLSICERYAGAQGLRYNAKKSELLVFKAECCSDCRATVAPLKCLLSFYAIIRKRSASAFRRLRASSNGILCALADRWDSEILRHWIRLHAV</sequence>
<feature type="domain" description="Reverse transcriptase" evidence="1">
    <location>
        <begin position="301"/>
        <end position="559"/>
    </location>
</feature>
<accession>A0ABM4AMX8</accession>
<organism evidence="2 3">
    <name type="scientific">Vanessa tameamea</name>
    <name type="common">Kamehameha butterfly</name>
    <dbReference type="NCBI Taxonomy" id="334116"/>
    <lineage>
        <taxon>Eukaryota</taxon>
        <taxon>Metazoa</taxon>
        <taxon>Ecdysozoa</taxon>
        <taxon>Arthropoda</taxon>
        <taxon>Hexapoda</taxon>
        <taxon>Insecta</taxon>
        <taxon>Pterygota</taxon>
        <taxon>Neoptera</taxon>
        <taxon>Endopterygota</taxon>
        <taxon>Lepidoptera</taxon>
        <taxon>Glossata</taxon>
        <taxon>Ditrysia</taxon>
        <taxon>Papilionoidea</taxon>
        <taxon>Nymphalidae</taxon>
        <taxon>Nymphalinae</taxon>
        <taxon>Vanessa</taxon>
    </lineage>
</organism>
<evidence type="ECO:0000259" key="1">
    <source>
        <dbReference type="PROSITE" id="PS50878"/>
    </source>
</evidence>
<dbReference type="PROSITE" id="PS50878">
    <property type="entry name" value="RT_POL"/>
    <property type="match status" value="1"/>
</dbReference>
<name>A0ABM4AMX8_VANTA</name>
<proteinExistence type="predicted"/>
<dbReference type="SUPFAM" id="SSF56672">
    <property type="entry name" value="DNA/RNA polymerases"/>
    <property type="match status" value="1"/>
</dbReference>
<dbReference type="InterPro" id="IPR000477">
    <property type="entry name" value="RT_dom"/>
</dbReference>
<keyword evidence="2" id="KW-1185">Reference proteome</keyword>
<gene>
    <name evidence="3" type="primary">LOC135193570</name>
</gene>
<reference evidence="3" key="1">
    <citation type="submission" date="2025-08" db="UniProtKB">
        <authorList>
            <consortium name="RefSeq"/>
        </authorList>
    </citation>
    <scope>IDENTIFICATION</scope>
    <source>
        <tissue evidence="3">Whole body</tissue>
    </source>
</reference>
<dbReference type="CDD" id="cd01650">
    <property type="entry name" value="RT_nLTR_like"/>
    <property type="match status" value="1"/>
</dbReference>
<evidence type="ECO:0000313" key="3">
    <source>
        <dbReference type="RefSeq" id="XP_064072633.1"/>
    </source>
</evidence>
<dbReference type="Proteomes" id="UP001652626">
    <property type="component" value="Chromosome 12"/>
</dbReference>
<evidence type="ECO:0000313" key="2">
    <source>
        <dbReference type="Proteomes" id="UP001652626"/>
    </source>
</evidence>
<dbReference type="GeneID" id="135193570"/>
<dbReference type="Pfam" id="PF00078">
    <property type="entry name" value="RVT_1"/>
    <property type="match status" value="1"/>
</dbReference>